<dbReference type="EMBL" id="CM045762">
    <property type="protein sequence ID" value="KAI8010981.1"/>
    <property type="molecule type" value="Genomic_DNA"/>
</dbReference>
<protein>
    <submittedName>
        <fullName evidence="1">Disease resistance protein RXW24L</fullName>
    </submittedName>
</protein>
<keyword evidence="2" id="KW-1185">Reference proteome</keyword>
<accession>A0ACC0HCZ9</accession>
<name>A0ACC0HCZ9_9ERIC</name>
<dbReference type="Proteomes" id="UP001060215">
    <property type="component" value="Chromosome 5"/>
</dbReference>
<sequence length="268" mass="31818">MMDVAECYLDELAQRCIVQVQIEEYPTIRSQGWFKSCKLHDLVRYLCLLRIEEENFLKVIDLKRHRNEKQLVEYSHTPPSLLSYRSSQIHRLAIIFDKNVDGGLSLKPKKKIQHIRSVVLSYGGNYGHQLWERIKPRIFSHFKLLKVLDLEAIGHRFFSNYDLKLPKKIGNLIHLRYLGLRYSWFNQLPSSIGKLRYLQTLDLRMLEQPCIPNVLWKLELLQRLYLPKSLQTKNGDIFRLDGLLNIEMLENFHTYYCDVKDLSKLTNL</sequence>
<reference evidence="1 2" key="1">
    <citation type="journal article" date="2022" name="Plant J.">
        <title>Chromosome-level genome of Camellia lanceoleosa provides a valuable resource for understanding genome evolution and self-incompatibility.</title>
        <authorList>
            <person name="Gong W."/>
            <person name="Xiao S."/>
            <person name="Wang L."/>
            <person name="Liao Z."/>
            <person name="Chang Y."/>
            <person name="Mo W."/>
            <person name="Hu G."/>
            <person name="Li W."/>
            <person name="Zhao G."/>
            <person name="Zhu H."/>
            <person name="Hu X."/>
            <person name="Ji K."/>
            <person name="Xiang X."/>
            <person name="Song Q."/>
            <person name="Yuan D."/>
            <person name="Jin S."/>
            <person name="Zhang L."/>
        </authorList>
    </citation>
    <scope>NUCLEOTIDE SEQUENCE [LARGE SCALE GENOMIC DNA]</scope>
    <source>
        <strain evidence="1">SQ_2022a</strain>
    </source>
</reference>
<evidence type="ECO:0000313" key="1">
    <source>
        <dbReference type="EMBL" id="KAI8010981.1"/>
    </source>
</evidence>
<gene>
    <name evidence="1" type="ORF">LOK49_LG06G02640</name>
</gene>
<organism evidence="1 2">
    <name type="scientific">Camellia lanceoleosa</name>
    <dbReference type="NCBI Taxonomy" id="1840588"/>
    <lineage>
        <taxon>Eukaryota</taxon>
        <taxon>Viridiplantae</taxon>
        <taxon>Streptophyta</taxon>
        <taxon>Embryophyta</taxon>
        <taxon>Tracheophyta</taxon>
        <taxon>Spermatophyta</taxon>
        <taxon>Magnoliopsida</taxon>
        <taxon>eudicotyledons</taxon>
        <taxon>Gunneridae</taxon>
        <taxon>Pentapetalae</taxon>
        <taxon>asterids</taxon>
        <taxon>Ericales</taxon>
        <taxon>Theaceae</taxon>
        <taxon>Camellia</taxon>
    </lineage>
</organism>
<comment type="caution">
    <text evidence="1">The sequence shown here is derived from an EMBL/GenBank/DDBJ whole genome shotgun (WGS) entry which is preliminary data.</text>
</comment>
<proteinExistence type="predicted"/>
<evidence type="ECO:0000313" key="2">
    <source>
        <dbReference type="Proteomes" id="UP001060215"/>
    </source>
</evidence>